<dbReference type="SUPFAM" id="SSF50022">
    <property type="entry name" value="ISP domain"/>
    <property type="match status" value="1"/>
</dbReference>
<keyword evidence="2" id="KW-0479">Metal-binding</keyword>
<evidence type="ECO:0000256" key="5">
    <source>
        <dbReference type="ARBA" id="ARBA00034078"/>
    </source>
</evidence>
<evidence type="ECO:0000313" key="9">
    <source>
        <dbReference type="Proteomes" id="UP000076852"/>
    </source>
</evidence>
<dbReference type="Gene3D" id="2.102.10.10">
    <property type="entry name" value="Rieske [2Fe-2S] iron-sulphur domain"/>
    <property type="match status" value="1"/>
</dbReference>
<dbReference type="Proteomes" id="UP000076852">
    <property type="component" value="Chromosome 2"/>
</dbReference>
<accession>A0A161I390</accession>
<keyword evidence="4" id="KW-0411">Iron-sulfur</keyword>
<dbReference type="GO" id="GO:0046872">
    <property type="term" value="F:metal ion binding"/>
    <property type="evidence" value="ECO:0007669"/>
    <property type="project" value="UniProtKB-KW"/>
</dbReference>
<proteinExistence type="inferred from homology"/>
<dbReference type="CDD" id="cd03528">
    <property type="entry name" value="Rieske_RO_ferredoxin"/>
    <property type="match status" value="1"/>
</dbReference>
<dbReference type="PROSITE" id="PS51296">
    <property type="entry name" value="RIESKE"/>
    <property type="match status" value="1"/>
</dbReference>
<gene>
    <name evidence="8" type="ORF">AYM40_33145</name>
</gene>
<keyword evidence="8" id="KW-0223">Dioxygenase</keyword>
<name>A0A161I390_9BURK</name>
<dbReference type="InterPro" id="IPR017941">
    <property type="entry name" value="Rieske_2Fe-2S"/>
</dbReference>
<evidence type="ECO:0000256" key="2">
    <source>
        <dbReference type="ARBA" id="ARBA00022723"/>
    </source>
</evidence>
<dbReference type="EMBL" id="CP014579">
    <property type="protein sequence ID" value="ANB76983.1"/>
    <property type="molecule type" value="Genomic_DNA"/>
</dbReference>
<protein>
    <submittedName>
        <fullName evidence="8">Naphthalene 1,2-dioxygenase</fullName>
    </submittedName>
</protein>
<keyword evidence="8" id="KW-0560">Oxidoreductase</keyword>
<dbReference type="AlphaFoldDB" id="A0A161I390"/>
<keyword evidence="3" id="KW-0408">Iron</keyword>
<comment type="cofactor">
    <cofactor evidence="5">
        <name>[2Fe-2S] cluster</name>
        <dbReference type="ChEBI" id="CHEBI:190135"/>
    </cofactor>
</comment>
<keyword evidence="9" id="KW-1185">Reference proteome</keyword>
<dbReference type="Pfam" id="PF00355">
    <property type="entry name" value="Rieske"/>
    <property type="match status" value="1"/>
</dbReference>
<dbReference type="KEGG" id="buz:AYM40_33145"/>
<comment type="similarity">
    <text evidence="6">Belongs to the bacterial ring-hydroxylating dioxygenase ferredoxin component family.</text>
</comment>
<evidence type="ECO:0000256" key="3">
    <source>
        <dbReference type="ARBA" id="ARBA00023004"/>
    </source>
</evidence>
<organism evidence="8 9">
    <name type="scientific">Paraburkholderia phytofirmans OLGA172</name>
    <dbReference type="NCBI Taxonomy" id="1417228"/>
    <lineage>
        <taxon>Bacteria</taxon>
        <taxon>Pseudomonadati</taxon>
        <taxon>Pseudomonadota</taxon>
        <taxon>Betaproteobacteria</taxon>
        <taxon>Burkholderiales</taxon>
        <taxon>Burkholderiaceae</taxon>
        <taxon>Paraburkholderia</taxon>
    </lineage>
</organism>
<feature type="domain" description="Rieske" evidence="7">
    <location>
        <begin position="5"/>
        <end position="101"/>
    </location>
</feature>
<dbReference type="RefSeq" id="WP_063500187.1">
    <property type="nucleotide sequence ID" value="NZ_CP014579.1"/>
</dbReference>
<reference evidence="8 9" key="1">
    <citation type="journal article" date="2016" name="Gene">
        <title>PacBio SMRT assembly of a complex multi-replicon genome reveals chlorocatechol degradative operon in a region of genome plasticity.</title>
        <authorList>
            <person name="Ricker N."/>
            <person name="Shen S.Y."/>
            <person name="Goordial J."/>
            <person name="Jin S."/>
            <person name="Fulthorpe R.R."/>
        </authorList>
    </citation>
    <scope>NUCLEOTIDE SEQUENCE [LARGE SCALE GENOMIC DNA]</scope>
    <source>
        <strain evidence="8 9">OLGA172</strain>
    </source>
</reference>
<evidence type="ECO:0000256" key="6">
    <source>
        <dbReference type="ARBA" id="ARBA00038001"/>
    </source>
</evidence>
<dbReference type="PANTHER" id="PTHR21496">
    <property type="entry name" value="FERREDOXIN-RELATED"/>
    <property type="match status" value="1"/>
</dbReference>
<dbReference type="GO" id="GO:0051213">
    <property type="term" value="F:dioxygenase activity"/>
    <property type="evidence" value="ECO:0007669"/>
    <property type="project" value="UniProtKB-KW"/>
</dbReference>
<dbReference type="STRING" id="1804984.AYM40_33145"/>
<evidence type="ECO:0000256" key="4">
    <source>
        <dbReference type="ARBA" id="ARBA00023014"/>
    </source>
</evidence>
<dbReference type="OrthoDB" id="9800167at2"/>
<dbReference type="GO" id="GO:0051537">
    <property type="term" value="F:2 iron, 2 sulfur cluster binding"/>
    <property type="evidence" value="ECO:0007669"/>
    <property type="project" value="UniProtKB-KW"/>
</dbReference>
<dbReference type="InterPro" id="IPR036922">
    <property type="entry name" value="Rieske_2Fe-2S_sf"/>
</dbReference>
<evidence type="ECO:0000259" key="7">
    <source>
        <dbReference type="PROSITE" id="PS51296"/>
    </source>
</evidence>
<dbReference type="PANTHER" id="PTHR21496:SF0">
    <property type="entry name" value="RIESKE DOMAIN-CONTAINING PROTEIN"/>
    <property type="match status" value="1"/>
</dbReference>
<evidence type="ECO:0000256" key="1">
    <source>
        <dbReference type="ARBA" id="ARBA00022714"/>
    </source>
</evidence>
<sequence>MEKQWTKVIELAAIPADDVTAVIAGGREVAIYSVDGAVYATDNVCTHGHARLCDGFLDGHEIECPLHQGKFDVRSGKAMCEPLTVDIQTYPIKIEGGSVYIEI</sequence>
<keyword evidence="1" id="KW-0001">2Fe-2S</keyword>
<evidence type="ECO:0000313" key="8">
    <source>
        <dbReference type="EMBL" id="ANB76983.1"/>
    </source>
</evidence>